<organism evidence="1 2">
    <name type="scientific">Klebsiella pneumoniae</name>
    <dbReference type="NCBI Taxonomy" id="573"/>
    <lineage>
        <taxon>Bacteria</taxon>
        <taxon>Pseudomonadati</taxon>
        <taxon>Pseudomonadota</taxon>
        <taxon>Gammaproteobacteria</taxon>
        <taxon>Enterobacterales</taxon>
        <taxon>Enterobacteriaceae</taxon>
        <taxon>Klebsiella/Raoultella group</taxon>
        <taxon>Klebsiella</taxon>
        <taxon>Klebsiella pneumoniae complex</taxon>
    </lineage>
</organism>
<feature type="non-terminal residue" evidence="1">
    <location>
        <position position="1"/>
    </location>
</feature>
<reference evidence="1" key="1">
    <citation type="submission" date="2023-07" db="EMBL/GenBank/DDBJ databases">
        <authorList>
            <person name="Peng Z."/>
        </authorList>
    </citation>
    <scope>NUCLEOTIDE SEQUENCE</scope>
    <source>
        <strain evidence="1">KP219</strain>
    </source>
</reference>
<gene>
    <name evidence="1" type="ORF">Q6294_30930</name>
</gene>
<comment type="caution">
    <text evidence="1">The sequence shown here is derived from an EMBL/GenBank/DDBJ whole genome shotgun (WGS) entry which is preliminary data.</text>
</comment>
<accession>A0AAW8APE9</accession>
<dbReference type="Proteomes" id="UP001244490">
    <property type="component" value="Unassembled WGS sequence"/>
</dbReference>
<dbReference type="AlphaFoldDB" id="A0AAW8APE9"/>
<proteinExistence type="predicted"/>
<dbReference type="RefSeq" id="WP_305202475.1">
    <property type="nucleotide sequence ID" value="NZ_JAUUIA010000646.1"/>
</dbReference>
<dbReference type="EMBL" id="JAUUIA010000646">
    <property type="protein sequence ID" value="MDP0971357.1"/>
    <property type="molecule type" value="Genomic_DNA"/>
</dbReference>
<evidence type="ECO:0000313" key="1">
    <source>
        <dbReference type="EMBL" id="MDP0971357.1"/>
    </source>
</evidence>
<evidence type="ECO:0008006" key="3">
    <source>
        <dbReference type="Google" id="ProtNLM"/>
    </source>
</evidence>
<name>A0AAW8APE9_KLEPN</name>
<protein>
    <recommendedName>
        <fullName evidence="3">GNAT family N-acetyltransferase</fullName>
    </recommendedName>
</protein>
<feature type="non-terminal residue" evidence="1">
    <location>
        <position position="88"/>
    </location>
</feature>
<evidence type="ECO:0000313" key="2">
    <source>
        <dbReference type="Proteomes" id="UP001244490"/>
    </source>
</evidence>
<sequence>DMIYALPEQDVYTRFFQNLKSFSHRLAMPLAAIDYNDKMAIAAVTGREEPESREEIVAVGHYIRDPQTKFAEVAFTTHHGWQSRGIGT</sequence>
<dbReference type="Gene3D" id="3.40.630.30">
    <property type="match status" value="1"/>
</dbReference>